<comment type="caution">
    <text evidence="1">The sequence shown here is derived from an EMBL/GenBank/DDBJ whole genome shotgun (WGS) entry which is preliminary data.</text>
</comment>
<dbReference type="RefSeq" id="WP_346822883.1">
    <property type="nucleotide sequence ID" value="NZ_JBDKWZ010000012.1"/>
</dbReference>
<protein>
    <submittedName>
        <fullName evidence="1">Uncharacterized protein</fullName>
    </submittedName>
</protein>
<dbReference type="AlphaFoldDB" id="A0AAW9SAU0"/>
<organism evidence="1 2">
    <name type="scientific">Rapidithrix thailandica</name>
    <dbReference type="NCBI Taxonomy" id="413964"/>
    <lineage>
        <taxon>Bacteria</taxon>
        <taxon>Pseudomonadati</taxon>
        <taxon>Bacteroidota</taxon>
        <taxon>Cytophagia</taxon>
        <taxon>Cytophagales</taxon>
        <taxon>Flammeovirgaceae</taxon>
        <taxon>Rapidithrix</taxon>
    </lineage>
</organism>
<dbReference type="Proteomes" id="UP001403385">
    <property type="component" value="Unassembled WGS sequence"/>
</dbReference>
<keyword evidence="2" id="KW-1185">Reference proteome</keyword>
<accession>A0AAW9SAU0</accession>
<proteinExistence type="predicted"/>
<evidence type="ECO:0000313" key="2">
    <source>
        <dbReference type="Proteomes" id="UP001403385"/>
    </source>
</evidence>
<evidence type="ECO:0000313" key="1">
    <source>
        <dbReference type="EMBL" id="MEN7550104.1"/>
    </source>
</evidence>
<reference evidence="1 2" key="1">
    <citation type="submission" date="2024-04" db="EMBL/GenBank/DDBJ databases">
        <title>Novel genus in family Flammeovirgaceae.</title>
        <authorList>
            <person name="Nguyen T.H."/>
            <person name="Vuong T.Q."/>
            <person name="Le H."/>
            <person name="Kim S.-G."/>
        </authorList>
    </citation>
    <scope>NUCLEOTIDE SEQUENCE [LARGE SCALE GENOMIC DNA]</scope>
    <source>
        <strain evidence="1 2">JCM 23209</strain>
    </source>
</reference>
<sequence length="298" mass="35015">MNKQTDSPLDQLFHQVYNQVIDELEKQAAEVEREAPLNDRTLEDLREEFQREVQKRLIQVRDNKKKSESKRLTTIGDCLHVAFDSNRKRYKRNIVKNTLIKFVVPKAKELLGKYQNAETLTATDQTNLEVLKNLTEEKIVKLIAEIDAIYDFQMSYDQRIRSVIKTAGDLVYETKNGHSWNFQLRLFSILLYGLGVDIAQKEDKLEEEETLDRPHYTYIAKLAYKLFGAEPSCELIRDSSIYSKLKGEQKWGTKEEALKHLQWIQELLQPFEPYGNCKKMLDYIEKELNYLNNNKQNG</sequence>
<name>A0AAW9SAU0_9BACT</name>
<dbReference type="EMBL" id="JBDKWZ010000012">
    <property type="protein sequence ID" value="MEN7550104.1"/>
    <property type="molecule type" value="Genomic_DNA"/>
</dbReference>
<gene>
    <name evidence="1" type="ORF">AAG747_19445</name>
</gene>